<reference evidence="14 15" key="1">
    <citation type="submission" date="2014-08" db="EMBL/GenBank/DDBJ databases">
        <title>Complete genome sequence of Corynebacterium deserti GIMN1.010 (=DSM 45689), isolated from desert sand in western China.</title>
        <authorList>
            <person name="Ruckert C."/>
            <person name="Albersmeier A."/>
            <person name="Kalinowski J."/>
        </authorList>
    </citation>
    <scope>NUCLEOTIDE SEQUENCE [LARGE SCALE GENOMIC DNA]</scope>
    <source>
        <strain evidence="14 15">GIMN1.010</strain>
    </source>
</reference>
<evidence type="ECO:0000256" key="1">
    <source>
        <dbReference type="ARBA" id="ARBA00004496"/>
    </source>
</evidence>
<evidence type="ECO:0000256" key="2">
    <source>
        <dbReference type="ARBA" id="ARBA00010450"/>
    </source>
</evidence>
<sequence>MSITNVARTWLTHLAVERGLSDNTLKSYRRDIDRYCTWLQGIGITDIRDVTTEHVEHYLADLRRGVDGHTALSASSAGRALIVARGLHKFALAEGEVGVDVAADVSPPTTGRHLPDTLSIAEVTALIDATPASDTATPADLRDRALLEILYGTGARISEAVGLSVDDVADEPEVLRILGKGSKQRIVPYGSVAKQAVSDYLVRARPVLATGKSHALFLNLRGGTLSRQSAWAALKKAAQRAGIDKDISPHTLRHSYATHLLEGGADVRVVQELLGHSSVTTTQIYTHISQESLREMYKVAHPRA</sequence>
<keyword evidence="6 11" id="KW-0159">Chromosome partition</keyword>
<proteinExistence type="inferred from homology"/>
<comment type="similarity">
    <text evidence="2 11">Belongs to the 'phage' integrase family. XerD subfamily.</text>
</comment>
<dbReference type="NCBIfam" id="NF001399">
    <property type="entry name" value="PRK00283.1"/>
    <property type="match status" value="1"/>
</dbReference>
<feature type="active site" evidence="11">
    <location>
        <position position="180"/>
    </location>
</feature>
<keyword evidence="15" id="KW-1185">Reference proteome</keyword>
<feature type="domain" description="Tyr recombinase" evidence="12">
    <location>
        <begin position="113"/>
        <end position="298"/>
    </location>
</feature>
<evidence type="ECO:0000256" key="8">
    <source>
        <dbReference type="ARBA" id="ARBA00023125"/>
    </source>
</evidence>
<evidence type="ECO:0000256" key="6">
    <source>
        <dbReference type="ARBA" id="ARBA00022829"/>
    </source>
</evidence>
<feature type="active site" evidence="11">
    <location>
        <position position="156"/>
    </location>
</feature>
<dbReference type="PROSITE" id="PS51900">
    <property type="entry name" value="CB"/>
    <property type="match status" value="1"/>
</dbReference>
<dbReference type="GO" id="GO:0009037">
    <property type="term" value="F:tyrosine-based site-specific recombinase activity"/>
    <property type="evidence" value="ECO:0007669"/>
    <property type="project" value="UniProtKB-UniRule"/>
</dbReference>
<feature type="active site" description="O-(3'-phospho-DNA)-tyrosine intermediate" evidence="11">
    <location>
        <position position="285"/>
    </location>
</feature>
<evidence type="ECO:0000256" key="4">
    <source>
        <dbReference type="ARBA" id="ARBA00022490"/>
    </source>
</evidence>
<dbReference type="GO" id="GO:0051301">
    <property type="term" value="P:cell division"/>
    <property type="evidence" value="ECO:0007669"/>
    <property type="project" value="UniProtKB-KW"/>
</dbReference>
<keyword evidence="5 11" id="KW-0132">Cell division</keyword>
<dbReference type="SUPFAM" id="SSF56349">
    <property type="entry name" value="DNA breaking-rejoining enzymes"/>
    <property type="match status" value="1"/>
</dbReference>
<evidence type="ECO:0000256" key="5">
    <source>
        <dbReference type="ARBA" id="ARBA00022618"/>
    </source>
</evidence>
<comment type="function">
    <text evidence="11">Site-specific tyrosine recombinase, which acts by catalyzing the cutting and rejoining of the recombining DNA molecules. The XerC-XerD complex is essential to convert dimers of the bacterial chromosome into monomers to permit their segregation at cell division. It also contributes to the segregational stability of plasmids.</text>
</comment>
<dbReference type="InterPro" id="IPR023009">
    <property type="entry name" value="Tyrosine_recombinase_XerC/XerD"/>
</dbReference>
<dbReference type="InterPro" id="IPR011932">
    <property type="entry name" value="Recomb_XerD"/>
</dbReference>
<dbReference type="HAMAP" id="MF_01808">
    <property type="entry name" value="Recomb_XerC_XerD"/>
    <property type="match status" value="1"/>
</dbReference>
<dbReference type="KEGG" id="cdx:CDES_06890"/>
<feature type="active site" evidence="11">
    <location>
        <position position="250"/>
    </location>
</feature>
<dbReference type="InterPro" id="IPR002104">
    <property type="entry name" value="Integrase_catalytic"/>
</dbReference>
<evidence type="ECO:0000256" key="10">
    <source>
        <dbReference type="ARBA" id="ARBA00023306"/>
    </source>
</evidence>
<evidence type="ECO:0000256" key="7">
    <source>
        <dbReference type="ARBA" id="ARBA00022908"/>
    </source>
</evidence>
<dbReference type="NCBIfam" id="TIGR02225">
    <property type="entry name" value="recomb_XerD"/>
    <property type="match status" value="1"/>
</dbReference>
<dbReference type="InterPro" id="IPR013762">
    <property type="entry name" value="Integrase-like_cat_sf"/>
</dbReference>
<dbReference type="InterPro" id="IPR044068">
    <property type="entry name" value="CB"/>
</dbReference>
<keyword evidence="8 11" id="KW-0238">DNA-binding</keyword>
<dbReference type="Gene3D" id="1.10.150.130">
    <property type="match status" value="1"/>
</dbReference>
<gene>
    <name evidence="11 14" type="primary">xerD</name>
    <name evidence="14" type="ORF">CDES_06890</name>
</gene>
<dbReference type="InterPro" id="IPR011010">
    <property type="entry name" value="DNA_brk_join_enz"/>
</dbReference>
<dbReference type="InterPro" id="IPR050090">
    <property type="entry name" value="Tyrosine_recombinase_XerCD"/>
</dbReference>
<dbReference type="GO" id="GO:0007059">
    <property type="term" value="P:chromosome segregation"/>
    <property type="evidence" value="ECO:0007669"/>
    <property type="project" value="UniProtKB-UniRule"/>
</dbReference>
<dbReference type="GO" id="GO:0006313">
    <property type="term" value="P:DNA transposition"/>
    <property type="evidence" value="ECO:0007669"/>
    <property type="project" value="UniProtKB-UniRule"/>
</dbReference>
<keyword evidence="9 11" id="KW-0233">DNA recombination</keyword>
<dbReference type="InterPro" id="IPR010998">
    <property type="entry name" value="Integrase_recombinase_N"/>
</dbReference>
<evidence type="ECO:0000256" key="3">
    <source>
        <dbReference type="ARBA" id="ARBA00015810"/>
    </source>
</evidence>
<dbReference type="PROSITE" id="PS51898">
    <property type="entry name" value="TYR_RECOMBINASE"/>
    <property type="match status" value="1"/>
</dbReference>
<dbReference type="OrthoDB" id="9801717at2"/>
<dbReference type="PANTHER" id="PTHR30349">
    <property type="entry name" value="PHAGE INTEGRASE-RELATED"/>
    <property type="match status" value="1"/>
</dbReference>
<comment type="subunit">
    <text evidence="11">Forms a cyclic heterotetrameric complex composed of two molecules of XerC and two molecules of XerD.</text>
</comment>
<dbReference type="AlphaFoldDB" id="A0A0M4CPX0"/>
<dbReference type="GO" id="GO:0005737">
    <property type="term" value="C:cytoplasm"/>
    <property type="evidence" value="ECO:0007669"/>
    <property type="project" value="UniProtKB-SubCell"/>
</dbReference>
<dbReference type="RefSeq" id="WP_053544818.1">
    <property type="nucleotide sequence ID" value="NZ_CP009220.1"/>
</dbReference>
<evidence type="ECO:0000259" key="12">
    <source>
        <dbReference type="PROSITE" id="PS51898"/>
    </source>
</evidence>
<dbReference type="PANTHER" id="PTHR30349:SF81">
    <property type="entry name" value="TYROSINE RECOMBINASE XERC"/>
    <property type="match status" value="1"/>
</dbReference>
<dbReference type="PATRIC" id="fig|931089.4.peg.1393"/>
<dbReference type="Pfam" id="PF00589">
    <property type="entry name" value="Phage_integrase"/>
    <property type="match status" value="1"/>
</dbReference>
<keyword evidence="10 11" id="KW-0131">Cell cycle</keyword>
<dbReference type="Pfam" id="PF02899">
    <property type="entry name" value="Phage_int_SAM_1"/>
    <property type="match status" value="1"/>
</dbReference>
<evidence type="ECO:0000313" key="15">
    <source>
        <dbReference type="Proteomes" id="UP000068067"/>
    </source>
</evidence>
<dbReference type="InterPro" id="IPR004107">
    <property type="entry name" value="Integrase_SAM-like_N"/>
</dbReference>
<comment type="subcellular location">
    <subcellularLocation>
        <location evidence="1 11">Cytoplasm</location>
    </subcellularLocation>
</comment>
<feature type="active site" evidence="11">
    <location>
        <position position="253"/>
    </location>
</feature>
<accession>A0A0M4CPX0</accession>
<keyword evidence="7 11" id="KW-0229">DNA integration</keyword>
<keyword evidence="4 11" id="KW-0963">Cytoplasm</keyword>
<organism evidence="14 15">
    <name type="scientific">Corynebacterium deserti GIMN1.010</name>
    <dbReference type="NCBI Taxonomy" id="931089"/>
    <lineage>
        <taxon>Bacteria</taxon>
        <taxon>Bacillati</taxon>
        <taxon>Actinomycetota</taxon>
        <taxon>Actinomycetes</taxon>
        <taxon>Mycobacteriales</taxon>
        <taxon>Corynebacteriaceae</taxon>
        <taxon>Corynebacterium</taxon>
    </lineage>
</organism>
<evidence type="ECO:0000259" key="13">
    <source>
        <dbReference type="PROSITE" id="PS51900"/>
    </source>
</evidence>
<name>A0A0M4CPX0_9CORY</name>
<protein>
    <recommendedName>
        <fullName evidence="3 11">Tyrosine recombinase XerD</fullName>
    </recommendedName>
</protein>
<dbReference type="HAMAP" id="MF_01807">
    <property type="entry name" value="Recomb_XerD"/>
    <property type="match status" value="1"/>
</dbReference>
<dbReference type="STRING" id="931089.CDES_06890"/>
<evidence type="ECO:0000313" key="14">
    <source>
        <dbReference type="EMBL" id="ALC05792.1"/>
    </source>
</evidence>
<feature type="domain" description="Core-binding (CB)" evidence="13">
    <location>
        <begin position="1"/>
        <end position="92"/>
    </location>
</feature>
<feature type="active site" evidence="11">
    <location>
        <position position="276"/>
    </location>
</feature>
<dbReference type="Proteomes" id="UP000068067">
    <property type="component" value="Chromosome"/>
</dbReference>
<dbReference type="Gene3D" id="1.10.443.10">
    <property type="entry name" value="Intergrase catalytic core"/>
    <property type="match status" value="1"/>
</dbReference>
<evidence type="ECO:0000256" key="11">
    <source>
        <dbReference type="HAMAP-Rule" id="MF_01807"/>
    </source>
</evidence>
<dbReference type="EMBL" id="CP009220">
    <property type="protein sequence ID" value="ALC05792.1"/>
    <property type="molecule type" value="Genomic_DNA"/>
</dbReference>
<dbReference type="GO" id="GO:0003677">
    <property type="term" value="F:DNA binding"/>
    <property type="evidence" value="ECO:0007669"/>
    <property type="project" value="UniProtKB-UniRule"/>
</dbReference>
<dbReference type="CDD" id="cd00798">
    <property type="entry name" value="INT_XerDC_C"/>
    <property type="match status" value="1"/>
</dbReference>
<evidence type="ECO:0000256" key="9">
    <source>
        <dbReference type="ARBA" id="ARBA00023172"/>
    </source>
</evidence>